<dbReference type="InterPro" id="IPR012340">
    <property type="entry name" value="NA-bd_OB-fold"/>
</dbReference>
<evidence type="ECO:0000256" key="4">
    <source>
        <dbReference type="ARBA" id="ARBA00022695"/>
    </source>
</evidence>
<feature type="binding site" evidence="8">
    <location>
        <position position="483"/>
    </location>
    <ligand>
        <name>Mg(2+)</name>
        <dbReference type="ChEBI" id="CHEBI:18420"/>
    </ligand>
</feature>
<dbReference type="InterPro" id="IPR020568">
    <property type="entry name" value="Ribosomal_Su5_D2-typ_SF"/>
</dbReference>
<keyword evidence="4 8" id="KW-0548">Nucleotidyltransferase</keyword>
<dbReference type="SUPFAM" id="SSF50249">
    <property type="entry name" value="Nucleic acid-binding proteins"/>
    <property type="match status" value="1"/>
</dbReference>
<accession>D3SQG9</accession>
<comment type="similarity">
    <text evidence="1 8">Belongs to the polyribonucleotide nucleotidyltransferase family.</text>
</comment>
<dbReference type="Pfam" id="PF00575">
    <property type="entry name" value="S1"/>
    <property type="match status" value="1"/>
</dbReference>
<dbReference type="GO" id="GO:0006402">
    <property type="term" value="P:mRNA catabolic process"/>
    <property type="evidence" value="ECO:0007669"/>
    <property type="project" value="UniProtKB-UniRule"/>
</dbReference>
<dbReference type="NCBIfam" id="TIGR03591">
    <property type="entry name" value="polynuc_phos"/>
    <property type="match status" value="1"/>
</dbReference>
<name>D3SQG9_THEAH</name>
<dbReference type="InterPro" id="IPR015847">
    <property type="entry name" value="ExoRNase_PH_dom2"/>
</dbReference>
<dbReference type="GO" id="GO:0000287">
    <property type="term" value="F:magnesium ion binding"/>
    <property type="evidence" value="ECO:0007669"/>
    <property type="project" value="UniProtKB-UniRule"/>
</dbReference>
<dbReference type="InterPro" id="IPR036345">
    <property type="entry name" value="ExoRNase_PH_dom2_sf"/>
</dbReference>
<dbReference type="InterPro" id="IPR012162">
    <property type="entry name" value="PNPase"/>
</dbReference>
<dbReference type="GO" id="GO:0000175">
    <property type="term" value="F:3'-5'-RNA exonuclease activity"/>
    <property type="evidence" value="ECO:0007669"/>
    <property type="project" value="TreeGrafter"/>
</dbReference>
<dbReference type="EMBL" id="CP001931">
    <property type="protein sequence ID" value="ADC89406.1"/>
    <property type="molecule type" value="Genomic_DNA"/>
</dbReference>
<dbReference type="Gene3D" id="2.40.50.140">
    <property type="entry name" value="Nucleic acid-binding proteins"/>
    <property type="match status" value="1"/>
</dbReference>
<dbReference type="PANTHER" id="PTHR11252:SF0">
    <property type="entry name" value="POLYRIBONUCLEOTIDE NUCLEOTIDYLTRANSFERASE 1, MITOCHONDRIAL"/>
    <property type="match status" value="1"/>
</dbReference>
<keyword evidence="5 8" id="KW-0479">Metal-binding</keyword>
<evidence type="ECO:0000256" key="2">
    <source>
        <dbReference type="ARBA" id="ARBA00022490"/>
    </source>
</evidence>
<dbReference type="SMART" id="SM00316">
    <property type="entry name" value="S1"/>
    <property type="match status" value="1"/>
</dbReference>
<keyword evidence="6 8" id="KW-0460">Magnesium</keyword>
<dbReference type="FunFam" id="3.30.230.70:FF:000001">
    <property type="entry name" value="Polyribonucleotide nucleotidyltransferase"/>
    <property type="match status" value="1"/>
</dbReference>
<dbReference type="GO" id="GO:0004654">
    <property type="term" value="F:polyribonucleotide nucleotidyltransferase activity"/>
    <property type="evidence" value="ECO:0007669"/>
    <property type="project" value="UniProtKB-UniRule"/>
</dbReference>
<dbReference type="OrthoDB" id="9804305at2"/>
<dbReference type="HAMAP" id="MF_01595">
    <property type="entry name" value="PNPase"/>
    <property type="match status" value="1"/>
</dbReference>
<dbReference type="PIRSF" id="PIRSF005499">
    <property type="entry name" value="PNPase"/>
    <property type="match status" value="1"/>
</dbReference>
<proteinExistence type="inferred from homology"/>
<evidence type="ECO:0000256" key="6">
    <source>
        <dbReference type="ARBA" id="ARBA00022842"/>
    </source>
</evidence>
<evidence type="ECO:0000313" key="11">
    <source>
        <dbReference type="Proteomes" id="UP000002043"/>
    </source>
</evidence>
<dbReference type="SUPFAM" id="SSF46915">
    <property type="entry name" value="Polynucleotide phosphorylase/guanosine pentaphosphate synthase (PNPase/GPSI), domain 3"/>
    <property type="match status" value="1"/>
</dbReference>
<dbReference type="InterPro" id="IPR004087">
    <property type="entry name" value="KH_dom"/>
</dbReference>
<dbReference type="EC" id="2.7.7.8" evidence="8"/>
<evidence type="ECO:0000256" key="8">
    <source>
        <dbReference type="HAMAP-Rule" id="MF_01595"/>
    </source>
</evidence>
<feature type="binding site" evidence="8">
    <location>
        <position position="489"/>
    </location>
    <ligand>
        <name>Mg(2+)</name>
        <dbReference type="ChEBI" id="CHEBI:18420"/>
    </ligand>
</feature>
<evidence type="ECO:0000256" key="5">
    <source>
        <dbReference type="ARBA" id="ARBA00022723"/>
    </source>
</evidence>
<evidence type="ECO:0000256" key="1">
    <source>
        <dbReference type="ARBA" id="ARBA00007404"/>
    </source>
</evidence>
<keyword evidence="2 8" id="KW-0963">Cytoplasm</keyword>
<dbReference type="SUPFAM" id="SSF54791">
    <property type="entry name" value="Eukaryotic type KH-domain (KH-domain type I)"/>
    <property type="match status" value="1"/>
</dbReference>
<feature type="domain" description="S1 motif" evidence="9">
    <location>
        <begin position="619"/>
        <end position="686"/>
    </location>
</feature>
<dbReference type="Pfam" id="PF01138">
    <property type="entry name" value="RNase_PH"/>
    <property type="match status" value="2"/>
</dbReference>
<dbReference type="STRING" id="638303.Thal_0773"/>
<evidence type="ECO:0000313" key="10">
    <source>
        <dbReference type="EMBL" id="ADC89406.1"/>
    </source>
</evidence>
<dbReference type="InterPro" id="IPR001247">
    <property type="entry name" value="ExoRNase_PH_dom1"/>
</dbReference>
<protein>
    <recommendedName>
        <fullName evidence="8">Polyribonucleotide nucleotidyltransferase</fullName>
        <ecNumber evidence="8">2.7.7.8</ecNumber>
    </recommendedName>
    <alternativeName>
        <fullName evidence="8">Polynucleotide phosphorylase</fullName>
        <shortName evidence="8">PNPase</shortName>
    </alternativeName>
</protein>
<keyword evidence="7 8" id="KW-0694">RNA-binding</keyword>
<evidence type="ECO:0000256" key="7">
    <source>
        <dbReference type="ARBA" id="ARBA00022884"/>
    </source>
</evidence>
<comment type="subcellular location">
    <subcellularLocation>
        <location evidence="8">Cytoplasm</location>
    </subcellularLocation>
</comment>
<organism evidence="10 11">
    <name type="scientific">Thermocrinis albus (strain DSM 14484 / JCM 11386 / HI 11/12)</name>
    <dbReference type="NCBI Taxonomy" id="638303"/>
    <lineage>
        <taxon>Bacteria</taxon>
        <taxon>Pseudomonadati</taxon>
        <taxon>Aquificota</taxon>
        <taxon>Aquificia</taxon>
        <taxon>Aquificales</taxon>
        <taxon>Aquificaceae</taxon>
        <taxon>Thermocrinis</taxon>
    </lineage>
</organism>
<dbReference type="Pfam" id="PF03726">
    <property type="entry name" value="PNPase"/>
    <property type="match status" value="1"/>
</dbReference>
<reference evidence="11" key="1">
    <citation type="journal article" date="2010" name="Stand. Genomic Sci.">
        <title>Complete genome sequence of Thermocrinis albus type strain (HI 11/12T).</title>
        <authorList>
            <person name="Wirth R."/>
            <person name="Sikorski J."/>
            <person name="Brambilla E."/>
            <person name="Misra M."/>
            <person name="Lapidus A."/>
            <person name="Copeland A."/>
            <person name="Nolan M."/>
            <person name="Lucas S."/>
            <person name="Chen F."/>
            <person name="Tice H."/>
            <person name="Cheng J.F."/>
            <person name="Han C."/>
            <person name="Detter J.C."/>
            <person name="Tapia R."/>
            <person name="Bruce D."/>
            <person name="Goodwin L."/>
            <person name="Pitluck S."/>
            <person name="Pati A."/>
            <person name="Anderson I."/>
            <person name="Ivanova N."/>
            <person name="Mavromatis K."/>
            <person name="Mikhailova N."/>
            <person name="Chen A."/>
            <person name="Palaniappan K."/>
            <person name="Bilek Y."/>
            <person name="Hader T."/>
            <person name="Land M."/>
            <person name="Hauser L."/>
            <person name="Chang Y.J."/>
            <person name="Jeffries C.D."/>
            <person name="Tindall B.J."/>
            <person name="Rohde M."/>
            <person name="Goker M."/>
            <person name="Bristow J."/>
            <person name="Eisen J.A."/>
            <person name="Markowitz V."/>
            <person name="Hugenholtz P."/>
            <person name="Kyrpides N.C."/>
            <person name="Klenk H.P."/>
        </authorList>
    </citation>
    <scope>NUCLEOTIDE SEQUENCE [LARGE SCALE GENOMIC DNA]</scope>
    <source>
        <strain evidence="11">DSM 14484 / JCM 11386 / HI 11/12</strain>
    </source>
</reference>
<gene>
    <name evidence="8" type="primary">pnp</name>
    <name evidence="10" type="ordered locus">Thal_0773</name>
</gene>
<dbReference type="CDD" id="cd11363">
    <property type="entry name" value="RNase_PH_PNPase_1"/>
    <property type="match status" value="1"/>
</dbReference>
<dbReference type="RefSeq" id="WP_012991812.1">
    <property type="nucleotide sequence ID" value="NC_013894.1"/>
</dbReference>
<dbReference type="InterPro" id="IPR036612">
    <property type="entry name" value="KH_dom_type_1_sf"/>
</dbReference>
<dbReference type="InterPro" id="IPR015848">
    <property type="entry name" value="PNPase_PH_RNA-bd_bac/org-type"/>
</dbReference>
<dbReference type="InterPro" id="IPR036456">
    <property type="entry name" value="PNPase_PH_RNA-bd_sf"/>
</dbReference>
<dbReference type="SUPFAM" id="SSF54211">
    <property type="entry name" value="Ribosomal protein S5 domain 2-like"/>
    <property type="match status" value="2"/>
</dbReference>
<dbReference type="HOGENOM" id="CLU_004217_2_2_0"/>
<comment type="cofactor">
    <cofactor evidence="8">
        <name>Mg(2+)</name>
        <dbReference type="ChEBI" id="CHEBI:18420"/>
    </cofactor>
</comment>
<dbReference type="PROSITE" id="PS50126">
    <property type="entry name" value="S1"/>
    <property type="match status" value="1"/>
</dbReference>
<dbReference type="FunFam" id="3.30.230.70:FF:000002">
    <property type="entry name" value="Polyribonucleotide nucleotidyltransferase"/>
    <property type="match status" value="1"/>
</dbReference>
<sequence>MIRVEAKVGDSDPIIIETGHYAKQADGAVVVRQGDTAVLVTAVMSEEPQTNVDFVPLTVDYREQSSAWGKIPGGFIKREGKPTDREILVSRVIDRPIRPLFPEGFSHDVVVTALTLSADDKYDPDVLAITGASAALHISRIPFEGPIAGVRICRVEGRLVANPTYEERQKADLEIVMAGSKDAIVMVEGGAKEVDEEVLTEALYFGLEVIQDLLRAQEELRDKIGQPKASFQGLDLPEEIQNQLVEFCSPRIKESFQIQDKRERKSFQSKVLEEFLQTYQIPEELKFRVSYQYKKLISKLMRKMVLEEGRRIDGRGPKDIRPITIELHPFERPHGSAIFTRGQTQAFATVTLGAPEEAQMVESIYEGEVFKRFMLHYNFPPFSTGEARSWGPPRRREIGHGALAERALEPLIPPEEEFPYIIRVVSNILESNGSTSMATVCAASLALFDAGVPMKKHAAGIAMGLIMEGDRYVILSDILGDEDQLGDMDFKVAGTKDGITSVQMDIKVKGLKKEIMREALQQAKEGRLYILQKMYEAIPEPRPQVSPYAPVIEIITIPEDKALVVIGPGGRNVRDWRDRLGVSVWVHEGGRVSLTSTNREALQQVKEAIQNLVAEVEVGKVYEGKVTRVEPYGVFVEILPGKVGLMHVKDMEGFVKDVRKAYSVGDKVKVKVYELDDLGRPKLTNVGIEGAGVAQQAERGTRNA</sequence>
<comment type="function">
    <text evidence="8">Involved in mRNA degradation. Catalyzes the phosphorolysis of single-stranded polyribonucleotides processively in the 3'- to 5'-direction.</text>
</comment>
<dbReference type="FunFam" id="3.30.1370.10:FF:000001">
    <property type="entry name" value="Polyribonucleotide nucleotidyltransferase"/>
    <property type="match status" value="1"/>
</dbReference>
<dbReference type="Pfam" id="PF00013">
    <property type="entry name" value="KH_1"/>
    <property type="match status" value="1"/>
</dbReference>
<dbReference type="InterPro" id="IPR004088">
    <property type="entry name" value="KH_dom_type_1"/>
</dbReference>
<dbReference type="Gene3D" id="3.30.230.70">
    <property type="entry name" value="GHMP Kinase, N-terminal domain"/>
    <property type="match status" value="2"/>
</dbReference>
<dbReference type="NCBIfam" id="NF008805">
    <property type="entry name" value="PRK11824.1"/>
    <property type="match status" value="1"/>
</dbReference>
<dbReference type="CDD" id="cd11364">
    <property type="entry name" value="RNase_PH_PNPase_2"/>
    <property type="match status" value="1"/>
</dbReference>
<dbReference type="CDD" id="cd02393">
    <property type="entry name" value="KH-I_PNPase"/>
    <property type="match status" value="1"/>
</dbReference>
<dbReference type="GO" id="GO:0006396">
    <property type="term" value="P:RNA processing"/>
    <property type="evidence" value="ECO:0007669"/>
    <property type="project" value="InterPro"/>
</dbReference>
<dbReference type="GO" id="GO:0005829">
    <property type="term" value="C:cytosol"/>
    <property type="evidence" value="ECO:0007669"/>
    <property type="project" value="UniProtKB-ARBA"/>
</dbReference>
<dbReference type="Gene3D" id="3.30.1370.10">
    <property type="entry name" value="K Homology domain, type 1"/>
    <property type="match status" value="1"/>
</dbReference>
<dbReference type="Pfam" id="PF03725">
    <property type="entry name" value="RNase_PH_C"/>
    <property type="match status" value="1"/>
</dbReference>
<dbReference type="GO" id="GO:0003723">
    <property type="term" value="F:RNA binding"/>
    <property type="evidence" value="ECO:0007669"/>
    <property type="project" value="UniProtKB-UniRule"/>
</dbReference>
<evidence type="ECO:0000259" key="9">
    <source>
        <dbReference type="PROSITE" id="PS50126"/>
    </source>
</evidence>
<dbReference type="InterPro" id="IPR027408">
    <property type="entry name" value="PNPase/RNase_PH_dom_sf"/>
</dbReference>
<evidence type="ECO:0000256" key="3">
    <source>
        <dbReference type="ARBA" id="ARBA00022679"/>
    </source>
</evidence>
<dbReference type="KEGG" id="tal:Thal_0773"/>
<dbReference type="eggNOG" id="COG1185">
    <property type="taxonomic scope" value="Bacteria"/>
</dbReference>
<comment type="catalytic activity">
    <reaction evidence="8">
        <text>RNA(n+1) + phosphate = RNA(n) + a ribonucleoside 5'-diphosphate</text>
        <dbReference type="Rhea" id="RHEA:22096"/>
        <dbReference type="Rhea" id="RHEA-COMP:14527"/>
        <dbReference type="Rhea" id="RHEA-COMP:17342"/>
        <dbReference type="ChEBI" id="CHEBI:43474"/>
        <dbReference type="ChEBI" id="CHEBI:57930"/>
        <dbReference type="ChEBI" id="CHEBI:140395"/>
        <dbReference type="EC" id="2.7.7.8"/>
    </reaction>
</comment>
<dbReference type="Proteomes" id="UP000002043">
    <property type="component" value="Chromosome"/>
</dbReference>
<dbReference type="PROSITE" id="PS50084">
    <property type="entry name" value="KH_TYPE_1"/>
    <property type="match status" value="1"/>
</dbReference>
<keyword evidence="3 8" id="KW-0808">Transferase</keyword>
<dbReference type="InterPro" id="IPR003029">
    <property type="entry name" value="S1_domain"/>
</dbReference>
<dbReference type="PANTHER" id="PTHR11252">
    <property type="entry name" value="POLYRIBONUCLEOTIDE NUCLEOTIDYLTRANSFERASE"/>
    <property type="match status" value="1"/>
</dbReference>
<keyword evidence="11" id="KW-1185">Reference proteome</keyword>
<dbReference type="SUPFAM" id="SSF55666">
    <property type="entry name" value="Ribonuclease PH domain 2-like"/>
    <property type="match status" value="2"/>
</dbReference>
<dbReference type="SMART" id="SM00322">
    <property type="entry name" value="KH"/>
    <property type="match status" value="1"/>
</dbReference>
<dbReference type="AlphaFoldDB" id="D3SQG9"/>